<evidence type="ECO:0000313" key="12">
    <source>
        <dbReference type="Proteomes" id="UP000613011"/>
    </source>
</evidence>
<sequence>MNKQQALTPQINNAAQKDQSQLKWIADFIWNIADDRLRDVYVRGKYRDVILPFTVLRRLDAVLESTKQAVLERKKFLDTHKVAEQDGALRMAAGQAFYNTSDFTLEKLKASSADQRLRDDFIDYLDGFSPNVQEILTKFKFRDQIQTLVDAHVLGYLIEDFLDPEVNISPLPVKDADGRIKLPALDNHGMGTVFEELIRRFNEENNEEAGEHFTPRDVVKLMAKLLFLPVADQIQSGTYLLYDGSCGTGGMLTVAEEALHQLATSHDKEVSIHLFGQEINPETYAICKADLLLKGEGDEAENIVGGADKSTLSADQFRSREFDFMISNPPYGKSWKTDLDRMGGKKEFSDSRFIVNHGGDSEFKLITRSSDGQLMFLVNKLQKMKHNTPLGSRIALVHNGSALFTGDAGQGESNIRRWVLENDWLEAIIALPLNIFYNTGIATYIWVLANKKPAHRRGKVQLIDASQWYLPMRRNLGKKNCELADADIERILKHYLDQPPVDAEAAKAVPECKWFDNADFGYWKITVERPLRLKSQLKRNAIESLRFANGDEALRSEIYTKYSDKLYTEFTKLKPEIEAWLKGDDGDEDAEDVSDDEDAKTTKKAVPEKRRKKLLDPGTWLRDKTLVELATLARQELGEGVFDDHNAFRTRFDATMKAHGKKLGAAEKKAIYNAVSWRDETAPPVIAKRGKLKAGEHFEPGYDGVYLEQVGKDRFMIEYEADTDLRDTEQVPLKEPGGIEAFFFREVLPHAPDAWIAMDATKIGYEISFARYFYKPAPLRSLEEIRADIMKLEQQTEGLLDKIVGGVSA</sequence>
<organism evidence="11 12">
    <name type="scientific">Ramlibacter aurantiacus</name>
    <dbReference type="NCBI Taxonomy" id="2801330"/>
    <lineage>
        <taxon>Bacteria</taxon>
        <taxon>Pseudomonadati</taxon>
        <taxon>Pseudomonadota</taxon>
        <taxon>Betaproteobacteria</taxon>
        <taxon>Burkholderiales</taxon>
        <taxon>Comamonadaceae</taxon>
        <taxon>Ramlibacter</taxon>
    </lineage>
</organism>
<dbReference type="GO" id="GO:0008170">
    <property type="term" value="F:N-methyltransferase activity"/>
    <property type="evidence" value="ECO:0007669"/>
    <property type="project" value="InterPro"/>
</dbReference>
<dbReference type="SUPFAM" id="SSF53335">
    <property type="entry name" value="S-adenosyl-L-methionine-dependent methyltransferases"/>
    <property type="match status" value="1"/>
</dbReference>
<dbReference type="PRINTS" id="PR00507">
    <property type="entry name" value="N12N6MTFRASE"/>
</dbReference>
<proteinExistence type="inferred from homology"/>
<feature type="compositionally biased region" description="Basic and acidic residues" evidence="8">
    <location>
        <begin position="599"/>
        <end position="608"/>
    </location>
</feature>
<evidence type="ECO:0000256" key="3">
    <source>
        <dbReference type="ARBA" id="ARBA00022603"/>
    </source>
</evidence>
<evidence type="ECO:0000256" key="6">
    <source>
        <dbReference type="ARBA" id="ARBA00022747"/>
    </source>
</evidence>
<dbReference type="Proteomes" id="UP000613011">
    <property type="component" value="Unassembled WGS sequence"/>
</dbReference>
<dbReference type="GO" id="GO:0032259">
    <property type="term" value="P:methylation"/>
    <property type="evidence" value="ECO:0007669"/>
    <property type="project" value="UniProtKB-KW"/>
</dbReference>
<comment type="similarity">
    <text evidence="1">Belongs to the N(4)/N(6)-methyltransferase family.</text>
</comment>
<dbReference type="InterPro" id="IPR029063">
    <property type="entry name" value="SAM-dependent_MTases_sf"/>
</dbReference>
<dbReference type="PANTHER" id="PTHR42933">
    <property type="entry name" value="SLR6095 PROTEIN"/>
    <property type="match status" value="1"/>
</dbReference>
<dbReference type="InterPro" id="IPR003356">
    <property type="entry name" value="DNA_methylase_A-5"/>
</dbReference>
<dbReference type="InterPro" id="IPR002052">
    <property type="entry name" value="DNA_methylase_N6_adenine_CS"/>
</dbReference>
<feature type="domain" description="N6 adenine-specific DNA methyltransferase N-terminal" evidence="10">
    <location>
        <begin position="25"/>
        <end position="161"/>
    </location>
</feature>
<keyword evidence="5" id="KW-0949">S-adenosyl-L-methionine</keyword>
<dbReference type="Pfam" id="PF12161">
    <property type="entry name" value="HsdM_N"/>
    <property type="match status" value="1"/>
</dbReference>
<evidence type="ECO:0000256" key="5">
    <source>
        <dbReference type="ARBA" id="ARBA00022691"/>
    </source>
</evidence>
<feature type="domain" description="DNA methylase adenine-specific" evidence="9">
    <location>
        <begin position="187"/>
        <end position="502"/>
    </location>
</feature>
<evidence type="ECO:0000256" key="7">
    <source>
        <dbReference type="ARBA" id="ARBA00047942"/>
    </source>
</evidence>
<reference evidence="11" key="1">
    <citation type="submission" date="2021-01" db="EMBL/GenBank/DDBJ databases">
        <title>Ramlibacter sp. strain AW1 16S ribosomal RNA gene Genome sequencing and assembly.</title>
        <authorList>
            <person name="Kang M."/>
        </authorList>
    </citation>
    <scope>NUCLEOTIDE SEQUENCE</scope>
    <source>
        <strain evidence="11">AW1</strain>
    </source>
</reference>
<evidence type="ECO:0000256" key="4">
    <source>
        <dbReference type="ARBA" id="ARBA00022679"/>
    </source>
</evidence>
<evidence type="ECO:0000256" key="8">
    <source>
        <dbReference type="SAM" id="MobiDB-lite"/>
    </source>
</evidence>
<dbReference type="InterPro" id="IPR051537">
    <property type="entry name" value="DNA_Adenine_Mtase"/>
</dbReference>
<evidence type="ECO:0000256" key="2">
    <source>
        <dbReference type="ARBA" id="ARBA00011900"/>
    </source>
</evidence>
<evidence type="ECO:0000259" key="9">
    <source>
        <dbReference type="Pfam" id="PF02384"/>
    </source>
</evidence>
<name>A0A937D3V9_9BURK</name>
<keyword evidence="3 11" id="KW-0489">Methyltransferase</keyword>
<gene>
    <name evidence="11" type="ORF">JI739_05175</name>
</gene>
<dbReference type="EC" id="2.1.1.72" evidence="2"/>
<dbReference type="InterPro" id="IPR022749">
    <property type="entry name" value="D12N6_MeTrfase_N"/>
</dbReference>
<protein>
    <recommendedName>
        <fullName evidence="2">site-specific DNA-methyltransferase (adenine-specific)</fullName>
        <ecNumber evidence="2">2.1.1.72</ecNumber>
    </recommendedName>
</protein>
<dbReference type="PANTHER" id="PTHR42933:SF3">
    <property type="entry name" value="TYPE I RESTRICTION ENZYME MJAVIII METHYLASE SUBUNIT"/>
    <property type="match status" value="1"/>
</dbReference>
<comment type="catalytic activity">
    <reaction evidence="7">
        <text>a 2'-deoxyadenosine in DNA + S-adenosyl-L-methionine = an N(6)-methyl-2'-deoxyadenosine in DNA + S-adenosyl-L-homocysteine + H(+)</text>
        <dbReference type="Rhea" id="RHEA:15197"/>
        <dbReference type="Rhea" id="RHEA-COMP:12418"/>
        <dbReference type="Rhea" id="RHEA-COMP:12419"/>
        <dbReference type="ChEBI" id="CHEBI:15378"/>
        <dbReference type="ChEBI" id="CHEBI:57856"/>
        <dbReference type="ChEBI" id="CHEBI:59789"/>
        <dbReference type="ChEBI" id="CHEBI:90615"/>
        <dbReference type="ChEBI" id="CHEBI:90616"/>
        <dbReference type="EC" id="2.1.1.72"/>
    </reaction>
</comment>
<evidence type="ECO:0000256" key="1">
    <source>
        <dbReference type="ARBA" id="ARBA00006594"/>
    </source>
</evidence>
<evidence type="ECO:0000259" key="10">
    <source>
        <dbReference type="Pfam" id="PF12161"/>
    </source>
</evidence>
<dbReference type="PROSITE" id="PS00092">
    <property type="entry name" value="N6_MTASE"/>
    <property type="match status" value="1"/>
</dbReference>
<evidence type="ECO:0000313" key="11">
    <source>
        <dbReference type="EMBL" id="MBL0419737.1"/>
    </source>
</evidence>
<dbReference type="GO" id="GO:0003677">
    <property type="term" value="F:DNA binding"/>
    <property type="evidence" value="ECO:0007669"/>
    <property type="project" value="InterPro"/>
</dbReference>
<feature type="compositionally biased region" description="Acidic residues" evidence="8">
    <location>
        <begin position="585"/>
        <end position="598"/>
    </location>
</feature>
<keyword evidence="6" id="KW-0680">Restriction system</keyword>
<accession>A0A937D3V9</accession>
<dbReference type="GO" id="GO:0009307">
    <property type="term" value="P:DNA restriction-modification system"/>
    <property type="evidence" value="ECO:0007669"/>
    <property type="project" value="UniProtKB-KW"/>
</dbReference>
<dbReference type="EMBL" id="JAEQNA010000001">
    <property type="protein sequence ID" value="MBL0419737.1"/>
    <property type="molecule type" value="Genomic_DNA"/>
</dbReference>
<comment type="caution">
    <text evidence="11">The sequence shown here is derived from an EMBL/GenBank/DDBJ whole genome shotgun (WGS) entry which is preliminary data.</text>
</comment>
<keyword evidence="4" id="KW-0808">Transferase</keyword>
<keyword evidence="12" id="KW-1185">Reference proteome</keyword>
<feature type="region of interest" description="Disordered" evidence="8">
    <location>
        <begin position="584"/>
        <end position="608"/>
    </location>
</feature>
<dbReference type="AlphaFoldDB" id="A0A937D3V9"/>
<dbReference type="Pfam" id="PF02384">
    <property type="entry name" value="N6_Mtase"/>
    <property type="match status" value="1"/>
</dbReference>
<dbReference type="Gene3D" id="3.40.50.150">
    <property type="entry name" value="Vaccinia Virus protein VP39"/>
    <property type="match status" value="1"/>
</dbReference>
<dbReference type="GO" id="GO:0009007">
    <property type="term" value="F:site-specific DNA-methyltransferase (adenine-specific) activity"/>
    <property type="evidence" value="ECO:0007669"/>
    <property type="project" value="UniProtKB-EC"/>
</dbReference>